<evidence type="ECO:0000256" key="7">
    <source>
        <dbReference type="RuleBase" id="RU363032"/>
    </source>
</evidence>
<proteinExistence type="inferred from homology"/>
<organism evidence="10 11">
    <name type="scientific">Jatrophihabitans lederbergiae</name>
    <dbReference type="NCBI Taxonomy" id="3075547"/>
    <lineage>
        <taxon>Bacteria</taxon>
        <taxon>Bacillati</taxon>
        <taxon>Actinomycetota</taxon>
        <taxon>Actinomycetes</taxon>
        <taxon>Jatrophihabitantales</taxon>
        <taxon>Jatrophihabitantaceae</taxon>
        <taxon>Jatrophihabitans</taxon>
    </lineage>
</organism>
<feature type="transmembrane region" description="Helical" evidence="7">
    <location>
        <begin position="166"/>
        <end position="188"/>
    </location>
</feature>
<feature type="domain" description="ABC transmembrane type-1" evidence="9">
    <location>
        <begin position="97"/>
        <end position="288"/>
    </location>
</feature>
<keyword evidence="6 7" id="KW-0472">Membrane</keyword>
<dbReference type="PANTHER" id="PTHR43744:SF12">
    <property type="entry name" value="ABC TRANSPORTER PERMEASE PROTEIN MG189-RELATED"/>
    <property type="match status" value="1"/>
</dbReference>
<feature type="compositionally biased region" description="Basic residues" evidence="8">
    <location>
        <begin position="19"/>
        <end position="30"/>
    </location>
</feature>
<evidence type="ECO:0000256" key="3">
    <source>
        <dbReference type="ARBA" id="ARBA00022475"/>
    </source>
</evidence>
<reference evidence="11" key="1">
    <citation type="submission" date="2023-07" db="EMBL/GenBank/DDBJ databases">
        <title>30 novel species of actinomycetes from the DSMZ collection.</title>
        <authorList>
            <person name="Nouioui I."/>
        </authorList>
    </citation>
    <scope>NUCLEOTIDE SEQUENCE [LARGE SCALE GENOMIC DNA]</scope>
    <source>
        <strain evidence="11">DSM 44399</strain>
    </source>
</reference>
<keyword evidence="2 7" id="KW-0813">Transport</keyword>
<sequence length="303" mass="33293">MTAALNSSTRTRRADGSNRPRRGSSNRPRRGTGGQGFRYLVLTVGALVMVLPFLYMLSTSFKSQTYVLTIPPQFIPHPATVSNYREAWTSDGFARYFVNSIMVAVASTALSLLLSSMMAFAFARFSFPGKELLFKVLLLGLMIPAMMLIIPQFILAKYLGLIDSQAGLVVFYVGSSLSLNTFLLRGFFQAIPAELEQAMQMDGAGAWTRYWRLILPLAKPALATATIFTFLGSWDEFVWALTIINTPSKRTLPLAISLFQGQNSTLWGLVFAAAVIAVVPVVVVFLLFQRYFVQGLTAGAVKG</sequence>
<feature type="transmembrane region" description="Helical" evidence="7">
    <location>
        <begin position="266"/>
        <end position="288"/>
    </location>
</feature>
<dbReference type="EMBL" id="JAVREH010000025">
    <property type="protein sequence ID" value="MDT0262969.1"/>
    <property type="molecule type" value="Genomic_DNA"/>
</dbReference>
<dbReference type="InterPro" id="IPR000515">
    <property type="entry name" value="MetI-like"/>
</dbReference>
<dbReference type="SUPFAM" id="SSF161098">
    <property type="entry name" value="MetI-like"/>
    <property type="match status" value="1"/>
</dbReference>
<name>A0ABU2JEU8_9ACTN</name>
<keyword evidence="3" id="KW-1003">Cell membrane</keyword>
<dbReference type="Proteomes" id="UP001183176">
    <property type="component" value="Unassembled WGS sequence"/>
</dbReference>
<accession>A0ABU2JEU8</accession>
<feature type="transmembrane region" description="Helical" evidence="7">
    <location>
        <begin position="37"/>
        <end position="57"/>
    </location>
</feature>
<protein>
    <submittedName>
        <fullName evidence="10">Carbohydrate ABC transporter permease</fullName>
    </submittedName>
</protein>
<keyword evidence="11" id="KW-1185">Reference proteome</keyword>
<evidence type="ECO:0000256" key="4">
    <source>
        <dbReference type="ARBA" id="ARBA00022692"/>
    </source>
</evidence>
<dbReference type="Pfam" id="PF00528">
    <property type="entry name" value="BPD_transp_1"/>
    <property type="match status" value="1"/>
</dbReference>
<dbReference type="PANTHER" id="PTHR43744">
    <property type="entry name" value="ABC TRANSPORTER PERMEASE PROTEIN MG189-RELATED-RELATED"/>
    <property type="match status" value="1"/>
</dbReference>
<evidence type="ECO:0000256" key="8">
    <source>
        <dbReference type="SAM" id="MobiDB-lite"/>
    </source>
</evidence>
<feature type="transmembrane region" description="Helical" evidence="7">
    <location>
        <begin position="96"/>
        <end position="120"/>
    </location>
</feature>
<evidence type="ECO:0000259" key="9">
    <source>
        <dbReference type="PROSITE" id="PS50928"/>
    </source>
</evidence>
<feature type="transmembrane region" description="Helical" evidence="7">
    <location>
        <begin position="132"/>
        <end position="154"/>
    </location>
</feature>
<dbReference type="Gene3D" id="1.10.3720.10">
    <property type="entry name" value="MetI-like"/>
    <property type="match status" value="1"/>
</dbReference>
<gene>
    <name evidence="10" type="ORF">RM423_16360</name>
</gene>
<feature type="region of interest" description="Disordered" evidence="8">
    <location>
        <begin position="1"/>
        <end position="32"/>
    </location>
</feature>
<evidence type="ECO:0000256" key="6">
    <source>
        <dbReference type="ARBA" id="ARBA00023136"/>
    </source>
</evidence>
<comment type="caution">
    <text evidence="10">The sequence shown here is derived from an EMBL/GenBank/DDBJ whole genome shotgun (WGS) entry which is preliminary data.</text>
</comment>
<feature type="transmembrane region" description="Helical" evidence="7">
    <location>
        <begin position="209"/>
        <end position="231"/>
    </location>
</feature>
<keyword evidence="5 7" id="KW-1133">Transmembrane helix</keyword>
<evidence type="ECO:0000313" key="11">
    <source>
        <dbReference type="Proteomes" id="UP001183176"/>
    </source>
</evidence>
<evidence type="ECO:0000313" key="10">
    <source>
        <dbReference type="EMBL" id="MDT0262969.1"/>
    </source>
</evidence>
<dbReference type="InterPro" id="IPR035906">
    <property type="entry name" value="MetI-like_sf"/>
</dbReference>
<dbReference type="RefSeq" id="WP_311424116.1">
    <property type="nucleotide sequence ID" value="NZ_JAVREH010000025.1"/>
</dbReference>
<comment type="subcellular location">
    <subcellularLocation>
        <location evidence="1 7">Cell membrane</location>
        <topology evidence="1 7">Multi-pass membrane protein</topology>
    </subcellularLocation>
</comment>
<keyword evidence="4 7" id="KW-0812">Transmembrane</keyword>
<comment type="similarity">
    <text evidence="7">Belongs to the binding-protein-dependent transport system permease family.</text>
</comment>
<evidence type="ECO:0000256" key="1">
    <source>
        <dbReference type="ARBA" id="ARBA00004651"/>
    </source>
</evidence>
<evidence type="ECO:0000256" key="2">
    <source>
        <dbReference type="ARBA" id="ARBA00022448"/>
    </source>
</evidence>
<dbReference type="CDD" id="cd06261">
    <property type="entry name" value="TM_PBP2"/>
    <property type="match status" value="1"/>
</dbReference>
<dbReference type="PROSITE" id="PS50928">
    <property type="entry name" value="ABC_TM1"/>
    <property type="match status" value="1"/>
</dbReference>
<evidence type="ECO:0000256" key="5">
    <source>
        <dbReference type="ARBA" id="ARBA00022989"/>
    </source>
</evidence>